<keyword evidence="1" id="KW-0472">Membrane</keyword>
<dbReference type="Proteomes" id="UP000505306">
    <property type="component" value="Chromosome"/>
</dbReference>
<sequence>MSLFYYFLLRKNWLLWLIPFVLGSLLIQYLWLPETVKDFNPFGLSVTQSLIVIYALLYYYKSLEGDADFLFVNAGVLMYFMASILFFSTTDWIQNLELPFLIRAIFNSINDVLYFIFLTLILIEWFKNFRRKKMV</sequence>
<name>A0A6G6GJW4_9FLAO</name>
<dbReference type="EMBL" id="CP049057">
    <property type="protein sequence ID" value="QIE58842.1"/>
    <property type="molecule type" value="Genomic_DNA"/>
</dbReference>
<feature type="transmembrane region" description="Helical" evidence="1">
    <location>
        <begin position="12"/>
        <end position="30"/>
    </location>
</feature>
<dbReference type="KEGG" id="mgel:G5B37_04480"/>
<keyword evidence="1" id="KW-1133">Transmembrane helix</keyword>
<gene>
    <name evidence="2" type="ORF">G5B37_04480</name>
</gene>
<reference evidence="2 3" key="1">
    <citation type="submission" date="2020-02" db="EMBL/GenBank/DDBJ databases">
        <title>Complete genome sequence of Flavobacteriaceae bacterium.</title>
        <authorList>
            <person name="Kim S.-J."/>
            <person name="Kim Y.-S."/>
            <person name="Kim K.-H."/>
        </authorList>
    </citation>
    <scope>NUCLEOTIDE SEQUENCE [LARGE SCALE GENOMIC DNA]</scope>
    <source>
        <strain evidence="2 3">RR4-40</strain>
    </source>
</reference>
<feature type="transmembrane region" description="Helical" evidence="1">
    <location>
        <begin position="42"/>
        <end position="60"/>
    </location>
</feature>
<organism evidence="2 3">
    <name type="scientific">Rasiella rasia</name>
    <dbReference type="NCBI Taxonomy" id="2744027"/>
    <lineage>
        <taxon>Bacteria</taxon>
        <taxon>Pseudomonadati</taxon>
        <taxon>Bacteroidota</taxon>
        <taxon>Flavobacteriia</taxon>
        <taxon>Flavobacteriales</taxon>
        <taxon>Flavobacteriaceae</taxon>
        <taxon>Rasiella</taxon>
    </lineage>
</organism>
<dbReference type="RefSeq" id="WP_164678871.1">
    <property type="nucleotide sequence ID" value="NZ_CP049057.1"/>
</dbReference>
<evidence type="ECO:0000256" key="1">
    <source>
        <dbReference type="SAM" id="Phobius"/>
    </source>
</evidence>
<feature type="transmembrane region" description="Helical" evidence="1">
    <location>
        <begin position="100"/>
        <end position="126"/>
    </location>
</feature>
<keyword evidence="3" id="KW-1185">Reference proteome</keyword>
<proteinExistence type="predicted"/>
<keyword evidence="1" id="KW-0812">Transmembrane</keyword>
<feature type="transmembrane region" description="Helical" evidence="1">
    <location>
        <begin position="67"/>
        <end position="88"/>
    </location>
</feature>
<accession>A0A6G6GJW4</accession>
<evidence type="ECO:0000313" key="3">
    <source>
        <dbReference type="Proteomes" id="UP000505306"/>
    </source>
</evidence>
<evidence type="ECO:0000313" key="2">
    <source>
        <dbReference type="EMBL" id="QIE58842.1"/>
    </source>
</evidence>
<dbReference type="AlphaFoldDB" id="A0A6G6GJW4"/>
<protein>
    <submittedName>
        <fullName evidence="2">Uncharacterized protein</fullName>
    </submittedName>
</protein>